<evidence type="ECO:0000313" key="6">
    <source>
        <dbReference type="EMBL" id="AMY09836.1"/>
    </source>
</evidence>
<accession>A0A143PN29</accession>
<reference evidence="7" key="2">
    <citation type="submission" date="2016-04" db="EMBL/GenBank/DDBJ databases">
        <title>First Complete Genome Sequence of a Subdivision 6 Acidobacterium.</title>
        <authorList>
            <person name="Huang S."/>
            <person name="Vieira S."/>
            <person name="Bunk B."/>
            <person name="Riedel T."/>
            <person name="Sproeer C."/>
            <person name="Overmann J."/>
        </authorList>
    </citation>
    <scope>NUCLEOTIDE SEQUENCE [LARGE SCALE GENOMIC DNA]</scope>
    <source>
        <strain evidence="7">DSM 100886 HEG_-6_39</strain>
    </source>
</reference>
<feature type="domain" description="Enoyl reductase (ER)" evidence="5">
    <location>
        <begin position="7"/>
        <end position="346"/>
    </location>
</feature>
<dbReference type="InterPro" id="IPR013154">
    <property type="entry name" value="ADH-like_N"/>
</dbReference>
<evidence type="ECO:0000256" key="3">
    <source>
        <dbReference type="ARBA" id="ARBA00022723"/>
    </source>
</evidence>
<organism evidence="6 7">
    <name type="scientific">Luteitalea pratensis</name>
    <dbReference type="NCBI Taxonomy" id="1855912"/>
    <lineage>
        <taxon>Bacteria</taxon>
        <taxon>Pseudomonadati</taxon>
        <taxon>Acidobacteriota</taxon>
        <taxon>Vicinamibacteria</taxon>
        <taxon>Vicinamibacterales</taxon>
        <taxon>Vicinamibacteraceae</taxon>
        <taxon>Luteitalea</taxon>
    </lineage>
</organism>
<dbReference type="GO" id="GO:0046872">
    <property type="term" value="F:metal ion binding"/>
    <property type="evidence" value="ECO:0007669"/>
    <property type="project" value="UniProtKB-KW"/>
</dbReference>
<evidence type="ECO:0000256" key="1">
    <source>
        <dbReference type="ARBA" id="ARBA00001947"/>
    </source>
</evidence>
<evidence type="ECO:0000313" key="7">
    <source>
        <dbReference type="Proteomes" id="UP000076079"/>
    </source>
</evidence>
<dbReference type="EC" id="1.1.1.80" evidence="6"/>
<dbReference type="InterPro" id="IPR020843">
    <property type="entry name" value="ER"/>
</dbReference>
<dbReference type="AlphaFoldDB" id="A0A143PN29"/>
<proteinExistence type="inferred from homology"/>
<keyword evidence="7" id="KW-1185">Reference proteome</keyword>
<dbReference type="GO" id="GO:0050009">
    <property type="term" value="F:isopropanol dehydrogenase (NADP+) activity"/>
    <property type="evidence" value="ECO:0007669"/>
    <property type="project" value="UniProtKB-EC"/>
</dbReference>
<dbReference type="PANTHER" id="PTHR42813:SF4">
    <property type="entry name" value="NADP-DEPENDENT ISOPROPANOL DEHYDROGENASE"/>
    <property type="match status" value="1"/>
</dbReference>
<dbReference type="STRING" id="1855912.LuPra_03062"/>
<dbReference type="SMART" id="SM00829">
    <property type="entry name" value="PKS_ER"/>
    <property type="match status" value="1"/>
</dbReference>
<keyword evidence="3" id="KW-0479">Metal-binding</keyword>
<evidence type="ECO:0000259" key="5">
    <source>
        <dbReference type="SMART" id="SM00829"/>
    </source>
</evidence>
<dbReference type="InterPro" id="IPR036291">
    <property type="entry name" value="NAD(P)-bd_dom_sf"/>
</dbReference>
<dbReference type="Pfam" id="PF00107">
    <property type="entry name" value="ADH_zinc_N"/>
    <property type="match status" value="1"/>
</dbReference>
<comment type="similarity">
    <text evidence="2">Belongs to the zinc-containing alcohol dehydrogenase family.</text>
</comment>
<keyword evidence="6" id="KW-0560">Oxidoreductase</keyword>
<dbReference type="InterPro" id="IPR011032">
    <property type="entry name" value="GroES-like_sf"/>
</dbReference>
<reference evidence="6 7" key="1">
    <citation type="journal article" date="2016" name="Genome Announc.">
        <title>First Complete Genome Sequence of a Subdivision 6 Acidobacterium Strain.</title>
        <authorList>
            <person name="Huang S."/>
            <person name="Vieira S."/>
            <person name="Bunk B."/>
            <person name="Riedel T."/>
            <person name="Sproer C."/>
            <person name="Overmann J."/>
        </authorList>
    </citation>
    <scope>NUCLEOTIDE SEQUENCE [LARGE SCALE GENOMIC DNA]</scope>
    <source>
        <strain evidence="7">DSM 100886 HEG_-6_39</strain>
    </source>
</reference>
<protein>
    <submittedName>
        <fullName evidence="6">NADP-dependent isopropanol dehydrogenase</fullName>
        <ecNumber evidence="6">1.1.1.80</ecNumber>
    </submittedName>
</protein>
<dbReference type="PATRIC" id="fig|1813736.3.peg.3262"/>
<dbReference type="Gene3D" id="3.90.180.10">
    <property type="entry name" value="Medium-chain alcohol dehydrogenases, catalytic domain"/>
    <property type="match status" value="1"/>
</dbReference>
<dbReference type="Pfam" id="PF08240">
    <property type="entry name" value="ADH_N"/>
    <property type="match status" value="1"/>
</dbReference>
<dbReference type="Proteomes" id="UP000076079">
    <property type="component" value="Chromosome"/>
</dbReference>
<evidence type="ECO:0000256" key="4">
    <source>
        <dbReference type="ARBA" id="ARBA00022833"/>
    </source>
</evidence>
<evidence type="ECO:0000256" key="2">
    <source>
        <dbReference type="ARBA" id="ARBA00008072"/>
    </source>
</evidence>
<keyword evidence="4" id="KW-0862">Zinc</keyword>
<sequence length="366" mass="38860">MKAVVFGGTNQLRIEERPIPVPGTGEAVIRITTTTICGTDVHIVRGEYPVRPGLILGHEPVGVIAALGDGLEPEYRIGQRVIVGAITPCGQCFSCLGGSHAQCGGPLGGWRFGNTIDGAWAEYLRVPDARANLAVIPDSLSDEQVVLLPDIFSTGLSGAESGNVRVGDAVAVFAQGPIGLCATLGAKLRGAALIVGVDAVPERLEMARRFGATHVVNVREQDPVAEIRRLTGGRGVDVAIEALGRQETFENALRSTRPGGTVSSLGVYSGKLVAPYEAIHAGLGDQRIVMTLCPGGKERMRRLLELVAHDRVDLTPLVTHHFAFDDIHEAFEMFSSQRAGVMKIALTPQAVGELVAQRVTARAFRQ</sequence>
<dbReference type="SUPFAM" id="SSF50129">
    <property type="entry name" value="GroES-like"/>
    <property type="match status" value="1"/>
</dbReference>
<dbReference type="KEGG" id="abac:LuPra_03062"/>
<name>A0A143PN29_LUTPR</name>
<gene>
    <name evidence="6" type="primary">adh</name>
    <name evidence="6" type="ORF">LuPra_03062</name>
</gene>
<dbReference type="Gene3D" id="3.40.50.720">
    <property type="entry name" value="NAD(P)-binding Rossmann-like Domain"/>
    <property type="match status" value="1"/>
</dbReference>
<comment type="cofactor">
    <cofactor evidence="1">
        <name>Zn(2+)</name>
        <dbReference type="ChEBI" id="CHEBI:29105"/>
    </cofactor>
</comment>
<dbReference type="PANTHER" id="PTHR42813">
    <property type="entry name" value="ZINC-TYPE ALCOHOL DEHYDROGENASE-LIKE"/>
    <property type="match status" value="1"/>
</dbReference>
<dbReference type="EMBL" id="CP015136">
    <property type="protein sequence ID" value="AMY09836.1"/>
    <property type="molecule type" value="Genomic_DNA"/>
</dbReference>
<dbReference type="InterPro" id="IPR013149">
    <property type="entry name" value="ADH-like_C"/>
</dbReference>
<dbReference type="SUPFAM" id="SSF51735">
    <property type="entry name" value="NAD(P)-binding Rossmann-fold domains"/>
    <property type="match status" value="1"/>
</dbReference>